<proteinExistence type="predicted"/>
<feature type="compositionally biased region" description="Low complexity" evidence="1">
    <location>
        <begin position="61"/>
        <end position="71"/>
    </location>
</feature>
<reference evidence="2" key="1">
    <citation type="submission" date="2020-02" db="EMBL/GenBank/DDBJ databases">
        <authorList>
            <person name="Meier V. D."/>
        </authorList>
    </citation>
    <scope>NUCLEOTIDE SEQUENCE</scope>
    <source>
        <strain evidence="2">AVDCRST_MAG66</strain>
    </source>
</reference>
<feature type="non-terminal residue" evidence="2">
    <location>
        <position position="1"/>
    </location>
</feature>
<feature type="non-terminal residue" evidence="2">
    <location>
        <position position="134"/>
    </location>
</feature>
<feature type="compositionally biased region" description="Basic and acidic residues" evidence="1">
    <location>
        <begin position="24"/>
        <end position="51"/>
    </location>
</feature>
<sequence>DRVRGPGADALDRPGLLPAPQPRPRGDAARGGADRAVLRAGRGGRDRDVRRRPARRRARRGLPAAGRLPRGAAGGRDDRGRGAGRVVPHRLRAARRGHPCDHRAHPDGDVRPGDAAAPAVGGGRARVAGGMGGM</sequence>
<feature type="compositionally biased region" description="Basic and acidic residues" evidence="1">
    <location>
        <begin position="98"/>
        <end position="112"/>
    </location>
</feature>
<gene>
    <name evidence="2" type="ORF">AVDCRST_MAG66-1588</name>
</gene>
<evidence type="ECO:0000313" key="2">
    <source>
        <dbReference type="EMBL" id="CAA9403577.1"/>
    </source>
</evidence>
<dbReference type="AlphaFoldDB" id="A0A6J4P4R9"/>
<name>A0A6J4P4R9_9PSEU</name>
<protein>
    <submittedName>
        <fullName evidence="2">Uncharacterized protein</fullName>
    </submittedName>
</protein>
<feature type="compositionally biased region" description="Basic residues" evidence="1">
    <location>
        <begin position="87"/>
        <end position="97"/>
    </location>
</feature>
<evidence type="ECO:0000256" key="1">
    <source>
        <dbReference type="SAM" id="MobiDB-lite"/>
    </source>
</evidence>
<accession>A0A6J4P4R9</accession>
<dbReference type="EMBL" id="CADCUS010000239">
    <property type="protein sequence ID" value="CAA9403577.1"/>
    <property type="molecule type" value="Genomic_DNA"/>
</dbReference>
<feature type="compositionally biased region" description="Gly residues" evidence="1">
    <location>
        <begin position="120"/>
        <end position="134"/>
    </location>
</feature>
<organism evidence="2">
    <name type="scientific">uncultured Pseudonocardia sp</name>
    <dbReference type="NCBI Taxonomy" id="211455"/>
    <lineage>
        <taxon>Bacteria</taxon>
        <taxon>Bacillati</taxon>
        <taxon>Actinomycetota</taxon>
        <taxon>Actinomycetes</taxon>
        <taxon>Pseudonocardiales</taxon>
        <taxon>Pseudonocardiaceae</taxon>
        <taxon>Pseudonocardia</taxon>
        <taxon>environmental samples</taxon>
    </lineage>
</organism>
<feature type="region of interest" description="Disordered" evidence="1">
    <location>
        <begin position="1"/>
        <end position="134"/>
    </location>
</feature>